<dbReference type="PANTHER" id="PTHR35897:SF1">
    <property type="entry name" value="METHYLTRANSFERASE AUSD"/>
    <property type="match status" value="1"/>
</dbReference>
<dbReference type="InterPro" id="IPR029063">
    <property type="entry name" value="SAM-dependent_MTases_sf"/>
</dbReference>
<dbReference type="Gene3D" id="3.40.50.150">
    <property type="entry name" value="Vaccinia Virus protein VP39"/>
    <property type="match status" value="1"/>
</dbReference>
<evidence type="ECO:0000313" key="5">
    <source>
        <dbReference type="EMBL" id="KAF6228244.1"/>
    </source>
</evidence>
<comment type="similarity">
    <text evidence="4">Belongs to the class I-like SAM-binding methyltransferase superfamily.</text>
</comment>
<dbReference type="InterPro" id="IPR051654">
    <property type="entry name" value="Meroterpenoid_MTases"/>
</dbReference>
<dbReference type="EMBL" id="JACCJB010000004">
    <property type="protein sequence ID" value="KAF6228244.1"/>
    <property type="molecule type" value="Genomic_DNA"/>
</dbReference>
<organism evidence="5 6">
    <name type="scientific">Letharia lupina</name>
    <dbReference type="NCBI Taxonomy" id="560253"/>
    <lineage>
        <taxon>Eukaryota</taxon>
        <taxon>Fungi</taxon>
        <taxon>Dikarya</taxon>
        <taxon>Ascomycota</taxon>
        <taxon>Pezizomycotina</taxon>
        <taxon>Lecanoromycetes</taxon>
        <taxon>OSLEUM clade</taxon>
        <taxon>Lecanoromycetidae</taxon>
        <taxon>Lecanorales</taxon>
        <taxon>Lecanorineae</taxon>
        <taxon>Parmeliaceae</taxon>
        <taxon>Letharia</taxon>
    </lineage>
</organism>
<comment type="pathway">
    <text evidence="1">Secondary metabolite biosynthesis.</text>
</comment>
<sequence length="296" mass="33446">MTALQVPQPDKERPSKDVAWYNPDVESNIRPEMRDLLLNYSKIPAEDLVGHITKVRDAAWDICPYPTVGLLLFLDFGIKCTDLPEPRAQLHTSILHTLMQGGKLLDVGCMFGQDLRKMVYEGAPVSSVYGTDLRGDYFPLGYALFKDETIIPQDHFIAADIMDQASPLCRFDGDLDVISTKDVFHCFDYATQIELAMRFVALLKPRPGSRAVGQHVGHVSAGVYPTAFKDAGLANMFLHNDESFARMWEEVGKKTGSRWRVESRMWKIKPHWEPVQVPGQPRGPDNRTLLFAVERL</sequence>
<dbReference type="GeneID" id="59336371"/>
<reference evidence="5 6" key="1">
    <citation type="journal article" date="2020" name="Genomics">
        <title>Complete, high-quality genomes from long-read metagenomic sequencing of two wolf lichen thalli reveals enigmatic genome architecture.</title>
        <authorList>
            <person name="McKenzie S.K."/>
            <person name="Walston R.F."/>
            <person name="Allen J.L."/>
        </authorList>
    </citation>
    <scope>NUCLEOTIDE SEQUENCE [LARGE SCALE GENOMIC DNA]</scope>
    <source>
        <strain evidence="5">WasteWater1</strain>
    </source>
</reference>
<keyword evidence="6" id="KW-1185">Reference proteome</keyword>
<dbReference type="AlphaFoldDB" id="A0A8H6FHQ0"/>
<proteinExistence type="inferred from homology"/>
<accession>A0A8H6FHQ0</accession>
<comment type="caution">
    <text evidence="5">The sequence shown here is derived from an EMBL/GenBank/DDBJ whole genome shotgun (WGS) entry which is preliminary data.</text>
</comment>
<name>A0A8H6FHQ0_9LECA</name>
<dbReference type="Proteomes" id="UP000593566">
    <property type="component" value="Unassembled WGS sequence"/>
</dbReference>
<evidence type="ECO:0000313" key="6">
    <source>
        <dbReference type="Proteomes" id="UP000593566"/>
    </source>
</evidence>
<dbReference type="RefSeq" id="XP_037156178.1">
    <property type="nucleotide sequence ID" value="XM_037298842.1"/>
</dbReference>
<dbReference type="SUPFAM" id="SSF53335">
    <property type="entry name" value="S-adenosyl-L-methionine-dependent methyltransferases"/>
    <property type="match status" value="1"/>
</dbReference>
<gene>
    <name evidence="5" type="ORF">HO133_007974</name>
</gene>
<dbReference type="PANTHER" id="PTHR35897">
    <property type="entry name" value="METHYLTRANSFERASE AUSD"/>
    <property type="match status" value="1"/>
</dbReference>
<protein>
    <recommendedName>
        <fullName evidence="7">Methyltransferase type 11 domain-containing protein</fullName>
    </recommendedName>
</protein>
<evidence type="ECO:0000256" key="1">
    <source>
        <dbReference type="ARBA" id="ARBA00005179"/>
    </source>
</evidence>
<evidence type="ECO:0000256" key="2">
    <source>
        <dbReference type="ARBA" id="ARBA00022679"/>
    </source>
</evidence>
<keyword evidence="2" id="KW-0808">Transferase</keyword>
<evidence type="ECO:0000256" key="4">
    <source>
        <dbReference type="ARBA" id="ARBA00038314"/>
    </source>
</evidence>
<evidence type="ECO:0000256" key="3">
    <source>
        <dbReference type="ARBA" id="ARBA00022691"/>
    </source>
</evidence>
<dbReference type="GO" id="GO:0016740">
    <property type="term" value="F:transferase activity"/>
    <property type="evidence" value="ECO:0007669"/>
    <property type="project" value="UniProtKB-KW"/>
</dbReference>
<keyword evidence="3" id="KW-0949">S-adenosyl-L-methionine</keyword>
<evidence type="ECO:0008006" key="7">
    <source>
        <dbReference type="Google" id="ProtNLM"/>
    </source>
</evidence>